<sequence length="476" mass="52299">MSDIHSQHLSQSIQRIQLLLNRKELIEAWLHSQNQQPKHALVESLTHRQHLAELKRLINRLHPADTALLLESIPPEHRPLIWHLVDEDKAGAVLLELSDSVKQPLISASDTNVLTAAAQHLESDEIADLVQDLPEDVAPDLLCSLSSDERDQVRSAMSFPEDCVGAWMEFDIPVVRDDISLDVVLRFFRRQGSLPDNSGQIMVIDDYGHLKGTLALEDLLTHSGDLPIADVLDSKPITFHTNSSAEDAARSFERYELIVAPVVNAHNKLVGVLRVTALMDLIAELAHKKLLLNAGLNKEENLFDPIITSAKNRWPWIALNLFIVFIASRIIDQFETVITHVVALAALLPITANIGGNAGNQVVALVIRGLATKQLNASNTLQLLRKELSISLMNGLIWGSVTALITYTLYSNFLLSCVMMLAMLSTMLFASFIGVAIPIALKRLGQDPALGSSVIITGTTDTLGFLIFLGLAAVIL</sequence>
<proteinExistence type="inferred from homology"/>
<keyword evidence="7 9" id="KW-0472">Membrane</keyword>
<name>A0ABU9TQS4_9GAMM</name>
<keyword evidence="6 9" id="KW-1133">Transmembrane helix</keyword>
<keyword evidence="5 9" id="KW-0460">Magnesium</keyword>
<feature type="transmembrane region" description="Helical" evidence="9">
    <location>
        <begin position="413"/>
        <end position="441"/>
    </location>
</feature>
<keyword evidence="8" id="KW-0129">CBS domain</keyword>
<evidence type="ECO:0000256" key="5">
    <source>
        <dbReference type="ARBA" id="ARBA00022842"/>
    </source>
</evidence>
<dbReference type="InterPro" id="IPR006669">
    <property type="entry name" value="MgtE_transporter"/>
</dbReference>
<evidence type="ECO:0000313" key="12">
    <source>
        <dbReference type="Proteomes" id="UP001449225"/>
    </source>
</evidence>
<evidence type="ECO:0000259" key="10">
    <source>
        <dbReference type="PROSITE" id="PS51371"/>
    </source>
</evidence>
<dbReference type="Gene3D" id="1.25.60.10">
    <property type="entry name" value="MgtE N-terminal domain-like"/>
    <property type="match status" value="1"/>
</dbReference>
<dbReference type="RefSeq" id="WP_339892500.1">
    <property type="nucleotide sequence ID" value="NZ_CAXBCE010000052.1"/>
</dbReference>
<keyword evidence="12" id="KW-1185">Reference proteome</keyword>
<comment type="caution">
    <text evidence="11">The sequence shown here is derived from an EMBL/GenBank/DDBJ whole genome shotgun (WGS) entry which is preliminary data.</text>
</comment>
<keyword evidence="9" id="KW-1003">Cell membrane</keyword>
<dbReference type="NCBIfam" id="TIGR00400">
    <property type="entry name" value="mgtE"/>
    <property type="match status" value="1"/>
</dbReference>
<dbReference type="Pfam" id="PF03448">
    <property type="entry name" value="MgtE_N"/>
    <property type="match status" value="1"/>
</dbReference>
<keyword evidence="3 9" id="KW-0813">Transport</keyword>
<keyword evidence="4 9" id="KW-0812">Transmembrane</keyword>
<comment type="caution">
    <text evidence="9">Lacks conserved residue(s) required for the propagation of feature annotation.</text>
</comment>
<feature type="domain" description="CBS" evidence="10">
    <location>
        <begin position="168"/>
        <end position="231"/>
    </location>
</feature>
<feature type="domain" description="CBS" evidence="10">
    <location>
        <begin position="232"/>
        <end position="290"/>
    </location>
</feature>
<dbReference type="PANTHER" id="PTHR43773">
    <property type="entry name" value="MAGNESIUM TRANSPORTER MGTE"/>
    <property type="match status" value="1"/>
</dbReference>
<dbReference type="Pfam" id="PF00571">
    <property type="entry name" value="CBS"/>
    <property type="match status" value="2"/>
</dbReference>
<evidence type="ECO:0000256" key="4">
    <source>
        <dbReference type="ARBA" id="ARBA00022692"/>
    </source>
</evidence>
<dbReference type="InterPro" id="IPR038076">
    <property type="entry name" value="MgtE_N_sf"/>
</dbReference>
<dbReference type="InterPro" id="IPR006667">
    <property type="entry name" value="SLC41_membr_dom"/>
</dbReference>
<dbReference type="PANTHER" id="PTHR43773:SF1">
    <property type="entry name" value="MAGNESIUM TRANSPORTER MGTE"/>
    <property type="match status" value="1"/>
</dbReference>
<dbReference type="CDD" id="cd04606">
    <property type="entry name" value="CBS_pair_Mg_transporter"/>
    <property type="match status" value="1"/>
</dbReference>
<dbReference type="SUPFAM" id="SSF54631">
    <property type="entry name" value="CBS-domain pair"/>
    <property type="match status" value="1"/>
</dbReference>
<dbReference type="SUPFAM" id="SSF161093">
    <property type="entry name" value="MgtE membrane domain-like"/>
    <property type="match status" value="1"/>
</dbReference>
<organism evidence="11 12">
    <name type="scientific">Neptuniibacter pectenicola</name>
    <dbReference type="NCBI Taxonomy" id="1806669"/>
    <lineage>
        <taxon>Bacteria</taxon>
        <taxon>Pseudomonadati</taxon>
        <taxon>Pseudomonadota</taxon>
        <taxon>Gammaproteobacteria</taxon>
        <taxon>Oceanospirillales</taxon>
        <taxon>Oceanospirillaceae</taxon>
        <taxon>Neptuniibacter</taxon>
    </lineage>
</organism>
<dbReference type="InterPro" id="IPR006668">
    <property type="entry name" value="Mg_transptr_MgtE_intracell_dom"/>
</dbReference>
<evidence type="ECO:0000256" key="8">
    <source>
        <dbReference type="PROSITE-ProRule" id="PRU00703"/>
    </source>
</evidence>
<dbReference type="InterPro" id="IPR036739">
    <property type="entry name" value="SLC41_membr_dom_sf"/>
</dbReference>
<keyword evidence="9" id="KW-0479">Metal-binding</keyword>
<dbReference type="InterPro" id="IPR000644">
    <property type="entry name" value="CBS_dom"/>
</dbReference>
<dbReference type="EMBL" id="JBBMRA010000004">
    <property type="protein sequence ID" value="MEM5536069.1"/>
    <property type="molecule type" value="Genomic_DNA"/>
</dbReference>
<evidence type="ECO:0000256" key="1">
    <source>
        <dbReference type="ARBA" id="ARBA00004141"/>
    </source>
</evidence>
<feature type="transmembrane region" description="Helical" evidence="9">
    <location>
        <begin position="453"/>
        <end position="475"/>
    </location>
</feature>
<gene>
    <name evidence="11" type="primary">mgtE</name>
    <name evidence="11" type="ORF">WNY58_06655</name>
</gene>
<evidence type="ECO:0000256" key="3">
    <source>
        <dbReference type="ARBA" id="ARBA00022448"/>
    </source>
</evidence>
<evidence type="ECO:0000256" key="9">
    <source>
        <dbReference type="RuleBase" id="RU362011"/>
    </source>
</evidence>
<dbReference type="SMART" id="SM00924">
    <property type="entry name" value="MgtE_N"/>
    <property type="match status" value="1"/>
</dbReference>
<reference evidence="11 12" key="1">
    <citation type="submission" date="2024-03" db="EMBL/GenBank/DDBJ databases">
        <title>Community enrichment and isolation of bacterial strains for fucoidan degradation.</title>
        <authorList>
            <person name="Sichert A."/>
        </authorList>
    </citation>
    <scope>NUCLEOTIDE SEQUENCE [LARGE SCALE GENOMIC DNA]</scope>
    <source>
        <strain evidence="11 12">AS76</strain>
    </source>
</reference>
<dbReference type="Proteomes" id="UP001449225">
    <property type="component" value="Unassembled WGS sequence"/>
</dbReference>
<dbReference type="Pfam" id="PF01769">
    <property type="entry name" value="MgtE"/>
    <property type="match status" value="1"/>
</dbReference>
<dbReference type="InterPro" id="IPR046342">
    <property type="entry name" value="CBS_dom_sf"/>
</dbReference>
<protein>
    <recommendedName>
        <fullName evidence="9">Magnesium transporter MgtE</fullName>
    </recommendedName>
</protein>
<evidence type="ECO:0000256" key="2">
    <source>
        <dbReference type="ARBA" id="ARBA00009749"/>
    </source>
</evidence>
<evidence type="ECO:0000256" key="6">
    <source>
        <dbReference type="ARBA" id="ARBA00022989"/>
    </source>
</evidence>
<comment type="subunit">
    <text evidence="9">Homodimer.</text>
</comment>
<evidence type="ECO:0000256" key="7">
    <source>
        <dbReference type="ARBA" id="ARBA00023136"/>
    </source>
</evidence>
<comment type="similarity">
    <text evidence="2 9">Belongs to the SLC41A transporter family.</text>
</comment>
<feature type="transmembrane region" description="Helical" evidence="9">
    <location>
        <begin position="388"/>
        <end position="407"/>
    </location>
</feature>
<dbReference type="SMART" id="SM00116">
    <property type="entry name" value="CBS"/>
    <property type="match status" value="2"/>
</dbReference>
<dbReference type="PROSITE" id="PS51371">
    <property type="entry name" value="CBS"/>
    <property type="match status" value="2"/>
</dbReference>
<accession>A0ABU9TQS4</accession>
<dbReference type="Gene3D" id="1.10.357.20">
    <property type="entry name" value="SLC41 divalent cation transporters, integral membrane domain"/>
    <property type="match status" value="1"/>
</dbReference>
<comment type="subcellular location">
    <subcellularLocation>
        <location evidence="9">Cell membrane</location>
        <topology evidence="9">Multi-pass membrane protein</topology>
    </subcellularLocation>
    <subcellularLocation>
        <location evidence="1">Membrane</location>
        <topology evidence="1">Multi-pass membrane protein</topology>
    </subcellularLocation>
</comment>
<dbReference type="Gene3D" id="3.10.580.10">
    <property type="entry name" value="CBS-domain"/>
    <property type="match status" value="1"/>
</dbReference>
<dbReference type="SUPFAM" id="SSF158791">
    <property type="entry name" value="MgtE N-terminal domain-like"/>
    <property type="match status" value="1"/>
</dbReference>
<evidence type="ECO:0000313" key="11">
    <source>
        <dbReference type="EMBL" id="MEM5536069.1"/>
    </source>
</evidence>
<comment type="function">
    <text evidence="9">Acts as a magnesium transporter.</text>
</comment>